<dbReference type="Gene3D" id="3.30.559.30">
    <property type="entry name" value="Nonribosomal peptide synthetase, condensation domain"/>
    <property type="match status" value="4"/>
</dbReference>
<evidence type="ECO:0000256" key="3">
    <source>
        <dbReference type="ARBA" id="ARBA00022553"/>
    </source>
</evidence>
<dbReference type="InterPro" id="IPR036736">
    <property type="entry name" value="ACP-like_sf"/>
</dbReference>
<evidence type="ECO:0000256" key="2">
    <source>
        <dbReference type="ARBA" id="ARBA00022450"/>
    </source>
</evidence>
<feature type="region of interest" description="Disordered" evidence="4">
    <location>
        <begin position="2075"/>
        <end position="2112"/>
    </location>
</feature>
<accession>A0ABU2JPF8</accession>
<dbReference type="Gene3D" id="3.40.50.980">
    <property type="match status" value="2"/>
</dbReference>
<dbReference type="SUPFAM" id="SSF52777">
    <property type="entry name" value="CoA-dependent acyltransferases"/>
    <property type="match status" value="8"/>
</dbReference>
<feature type="domain" description="Carrier" evidence="5">
    <location>
        <begin position="1547"/>
        <end position="1622"/>
    </location>
</feature>
<dbReference type="InterPro" id="IPR023213">
    <property type="entry name" value="CAT-like_dom_sf"/>
</dbReference>
<evidence type="ECO:0000259" key="5">
    <source>
        <dbReference type="PROSITE" id="PS50075"/>
    </source>
</evidence>
<dbReference type="PANTHER" id="PTHR45527:SF1">
    <property type="entry name" value="FATTY ACID SYNTHASE"/>
    <property type="match status" value="1"/>
</dbReference>
<feature type="compositionally biased region" description="Low complexity" evidence="4">
    <location>
        <begin position="2102"/>
        <end position="2112"/>
    </location>
</feature>
<dbReference type="EMBL" id="JAVREO010000003">
    <property type="protein sequence ID" value="MDT0266093.1"/>
    <property type="molecule type" value="Genomic_DNA"/>
</dbReference>
<dbReference type="Pfam" id="PF00501">
    <property type="entry name" value="AMP-binding"/>
    <property type="match status" value="1"/>
</dbReference>
<dbReference type="SUPFAM" id="SSF56801">
    <property type="entry name" value="Acetyl-CoA synthetase-like"/>
    <property type="match status" value="1"/>
</dbReference>
<dbReference type="Gene3D" id="3.30.300.30">
    <property type="match status" value="1"/>
</dbReference>
<keyword evidence="2" id="KW-0596">Phosphopantetheine</keyword>
<dbReference type="Pfam" id="PF00550">
    <property type="entry name" value="PP-binding"/>
    <property type="match status" value="3"/>
</dbReference>
<dbReference type="CDD" id="cd19540">
    <property type="entry name" value="LCL_NRPS-like"/>
    <property type="match status" value="2"/>
</dbReference>
<organism evidence="6 7">
    <name type="scientific">Streptomyces chisholmiae</name>
    <dbReference type="NCBI Taxonomy" id="3075540"/>
    <lineage>
        <taxon>Bacteria</taxon>
        <taxon>Bacillati</taxon>
        <taxon>Actinomycetota</taxon>
        <taxon>Actinomycetes</taxon>
        <taxon>Kitasatosporales</taxon>
        <taxon>Streptomycetaceae</taxon>
        <taxon>Streptomyces</taxon>
    </lineage>
</organism>
<dbReference type="InterPro" id="IPR009081">
    <property type="entry name" value="PP-bd_ACP"/>
</dbReference>
<evidence type="ECO:0000313" key="7">
    <source>
        <dbReference type="Proteomes" id="UP001183410"/>
    </source>
</evidence>
<proteinExistence type="predicted"/>
<dbReference type="InterPro" id="IPR010071">
    <property type="entry name" value="AA_adenyl_dom"/>
</dbReference>
<keyword evidence="3" id="KW-0597">Phosphoprotein</keyword>
<evidence type="ECO:0000256" key="4">
    <source>
        <dbReference type="SAM" id="MobiDB-lite"/>
    </source>
</evidence>
<dbReference type="Pfam" id="PF13193">
    <property type="entry name" value="AMP-binding_C"/>
    <property type="match status" value="1"/>
</dbReference>
<sequence>MTQTPAPPQVAPLSYGQERLLWLHELNPADISYHLPLVLHFHRGLAPDTLETALAALIRRHPGLGTRYVRTGSGETVPSPAPDFTVPLEWATETPDRGWRDHLAEVSAPPFDLLRRPGIRARAVRRADGGTVLLLITHHIAADGGSLRILAEDLTALCTTAPDGATHLPVDTSRPYPDFARREREALDPATLGARLAYWRERLAGAEPVRLPGGPDGGEASDGVEHEFRLSAETTTALRRLALRQRAPLTAVLGAAFQVWLARHTGQRDITIGVGLDRRPARDFARTVGFFVENTALRATVTATASFRDLVGGAGRDLRAAVEQAVPFRQIVAEVRHTGAGDLVNAFFVHHGTRPSLVWTSENGEATRLWTPSGGARFDIELNTLVCDGELRGGIRFRAGVLDPGAREAFVARFARLLRAAVDDPATPVTALPLSTPEEDAARLAVGVGRRPPAAAHRLVVDVLGDQVTRSPDLPALVCGGRRLTFGELGGRVARLARLLTARGVGPESLVGVLAEEPETQITALLAILTAGGVFVPLDVQHPPARTAATVRNAGVGLLLTGPEDAARSLPGDVPRIALGDPGTEAELAALPADWPDDSDRAAPLRPSHAAYVIHTSGSTGEPKGVCVEHRQLSALLADLGQRLYAPLPGSGRRPRVAMTAAVSFDVSWQGLLALVSGCEVHAASTEIRRDVIAYADYLRSHRVDLMDVTPTHLALLVDAGLIDAPEEAPRVITVAGEALPRQLWDALAASEATTAHNYYGPTEATVYATAAPVAAGREPAIGGPLGGTDVYVLDERLRPVPPGVRGEIFLAGDQIARGYLHRPRLTAERFVPCPFGPPGSRMYRTGDQGRWDAAGRLVFEGRGDGQVKLRGFRIELGEIEAVLTRHPAVARAAVLVVDGRAGPQLAACLTTRAEVDSASLREYATRHLPSYMVPVTYLRLADLPRNTSGKLDQRALRALAEAAATGPRARGGARPAAAAGREETLCRIVAEVLGTDGVGPDDSFFALGGHSLLVPRLQARVRAELGTDAAFRDFFDCPTPRELAARLAEHGARKPPLVPTVPGARPPLSPAQQRLWFIARSDGPSPTYNIPVATRLTGPLDVPALRAALRHLVEHHPTLRTVHPDADGVPYQRILSPADGAPFFELRETAAAELSDAVTEAAAHPFDPTTETPLRVTLFRTGPEEHVLLLLLHHIAADGWSVRPLLRDLGTCYQAAVAGAAPRLPFLPLSYTDYAYWQRSWLGDPADPRSTWSDSRAVWKRALDGMPVELALPYDRPRPEEPGGATAGVVDFVLPADLHERLAALAVERQAGLTVVLQAGVGALLYQCGAGEDVPLGGVVSGRADEALEDLVGFFVNTLVLRLDLSGQPSFRQLLDRTRETALAAYDHQDLPFEGVVEAVNPPRSLHRHPLFQTLVVLQPGGSPRLPGLHAEPYQVAGGGAKFDLAFTFRERRDADGRRGDLHGRLEYQRDLFDHATAERLVAGVRRLLTQGVDAPDVPLRAEPPVAGLRAAPLVPAPPRITARAASRPAAGAPAPEPGAAPGSGGSPTPRTEAMCGLFAELLGADQVAASDDFFALGGHSLLIPRLLARVRSVLGADLAVRDVFRSPTPAGLAARLTEATDRRPDLTRHRRPARPPLSPAQQRLWFLTRLPGQRAAYNIPFVTSLRGPLDTTALRRACGDLAARHEPLRAVVGEHRGVPYQRVLGGAAAEPPYAERETTPDELERALREAAAHPFDPATETPLRVTLFRTGPEEHVLLLLLHHIAADGWSMEVLARDLATAYRARSAGDAPRWAPLPATYTDYAVWQHALLGTPAEPTERAVRQRAFWGETLAGLPAETALPHDRPRPRRPSGRAGAVDFAVPAETHRALTALATERYAGLTMVLQAGVGALLYQCGAGEDVPLGGVVSGRADEALEDLVGFFVNTLVLRLDLSGQPSFRQLLDRTRDTALAAYDHQDLPFEGVVEAVNPPRAVGRHPLFQAMVLLRPDARTCVRLPGLVCAPGATDTAAAKFDLTFSFAERLDAAGAPAGLGGQLEYSTDLFDEPTVRGLADALVGLLAEVCHAPDRPLAPGRSAALASSRVTASTPPPAEPGAPWAPGPDDGAGTDPAALRMSGLFTELLGPRADGVGRDFFAAGGNSLLAVRLLSAVRAEFGRDLTVSDVFERPTPAGLAARLADRQDTAAGPRRPPLRPGAAAGRAPVLAPVQQGLWFIQQLTGGGAAYNVPLALRLPGPLDEEALRRALDDVRIRHDALRLRYAEEDGLPAPRLVPPASLPDPLPVRAAREADLPDLLRAEAGHGFDLQAELPIRALLLRLDSGEHLLSLVVHHLSMDAWSLGLLRRDLATAYLSRLAGSAPDWPPAPPGYGDYAVWHQELLGTPEAPTPFARSQEEFWRATLAGLPAELPLPLDRPRPRTGELTESSVSVHWGPDVLARLDALAAAARTSRLTLAEALVATLLSQVTGAHDIPLGTPVTGRTDQALFEVVGHLVNTVVVRVDTAGQPSLRALTARVRDAALAAYDHQDLPFDRLVTALRPARRTNRNPLFQTLVTWPGTDPGPGTSPGPAPQEADPAAPGSVSGSGSGSGRADGPSRDGAAVAAALRSARPEPTPLGAAKCDLTFEFTLVGGDPAAAPGLRCRIGYADQLFHRETALALSERLGTLLERSVTEPDRPLPEIDPGAPQ</sequence>
<dbReference type="CDD" id="cd05930">
    <property type="entry name" value="A_NRPS"/>
    <property type="match status" value="1"/>
</dbReference>
<dbReference type="InterPro" id="IPR020845">
    <property type="entry name" value="AMP-binding_CS"/>
</dbReference>
<evidence type="ECO:0000256" key="1">
    <source>
        <dbReference type="ARBA" id="ARBA00001957"/>
    </source>
</evidence>
<comment type="cofactor">
    <cofactor evidence="1">
        <name>pantetheine 4'-phosphate</name>
        <dbReference type="ChEBI" id="CHEBI:47942"/>
    </cofactor>
</comment>
<dbReference type="InterPro" id="IPR000873">
    <property type="entry name" value="AMP-dep_synth/lig_dom"/>
</dbReference>
<dbReference type="Pfam" id="PF00668">
    <property type="entry name" value="Condensation"/>
    <property type="match status" value="4"/>
</dbReference>
<evidence type="ECO:0000313" key="6">
    <source>
        <dbReference type="EMBL" id="MDT0266093.1"/>
    </source>
</evidence>
<gene>
    <name evidence="6" type="ORF">RM844_07265</name>
</gene>
<name>A0ABU2JPF8_9ACTN</name>
<dbReference type="InterPro" id="IPR045851">
    <property type="entry name" value="AMP-bd_C_sf"/>
</dbReference>
<dbReference type="SMART" id="SM00823">
    <property type="entry name" value="PKS_PP"/>
    <property type="match status" value="3"/>
</dbReference>
<dbReference type="Gene3D" id="1.10.1200.10">
    <property type="entry name" value="ACP-like"/>
    <property type="match status" value="3"/>
</dbReference>
<keyword evidence="7" id="KW-1185">Reference proteome</keyword>
<dbReference type="PROSITE" id="PS00455">
    <property type="entry name" value="AMP_BINDING"/>
    <property type="match status" value="1"/>
</dbReference>
<feature type="compositionally biased region" description="Low complexity" evidence="4">
    <location>
        <begin position="2590"/>
        <end position="2599"/>
    </location>
</feature>
<feature type="region of interest" description="Disordered" evidence="4">
    <location>
        <begin position="1524"/>
        <end position="1553"/>
    </location>
</feature>
<feature type="region of interest" description="Disordered" evidence="4">
    <location>
        <begin position="2544"/>
        <end position="2599"/>
    </location>
</feature>
<dbReference type="Gene3D" id="2.30.38.10">
    <property type="entry name" value="Luciferase, Domain 3"/>
    <property type="match status" value="1"/>
</dbReference>
<feature type="compositionally biased region" description="Pro residues" evidence="4">
    <location>
        <begin position="2089"/>
        <end position="2101"/>
    </location>
</feature>
<dbReference type="InterPro" id="IPR006162">
    <property type="entry name" value="Ppantetheine_attach_site"/>
</dbReference>
<feature type="domain" description="Carrier" evidence="5">
    <location>
        <begin position="2107"/>
        <end position="2182"/>
    </location>
</feature>
<reference evidence="7" key="1">
    <citation type="submission" date="2023-07" db="EMBL/GenBank/DDBJ databases">
        <title>30 novel species of actinomycetes from the DSMZ collection.</title>
        <authorList>
            <person name="Nouioui I."/>
        </authorList>
    </citation>
    <scope>NUCLEOTIDE SEQUENCE [LARGE SCALE GENOMIC DNA]</scope>
    <source>
        <strain evidence="7">DSM 44915</strain>
    </source>
</reference>
<dbReference type="Gene3D" id="3.30.559.10">
    <property type="entry name" value="Chloramphenicol acetyltransferase-like domain"/>
    <property type="match status" value="4"/>
</dbReference>
<dbReference type="Proteomes" id="UP001183410">
    <property type="component" value="Unassembled WGS sequence"/>
</dbReference>
<dbReference type="SUPFAM" id="SSF47336">
    <property type="entry name" value="ACP-like"/>
    <property type="match status" value="3"/>
</dbReference>
<feature type="region of interest" description="Disordered" evidence="4">
    <location>
        <begin position="2180"/>
        <end position="2200"/>
    </location>
</feature>
<comment type="caution">
    <text evidence="6">The sequence shown here is derived from an EMBL/GenBank/DDBJ whole genome shotgun (WGS) entry which is preliminary data.</text>
</comment>
<dbReference type="RefSeq" id="WP_311666087.1">
    <property type="nucleotide sequence ID" value="NZ_JAVREO010000003.1"/>
</dbReference>
<dbReference type="NCBIfam" id="TIGR01733">
    <property type="entry name" value="AA-adenyl-dom"/>
    <property type="match status" value="1"/>
</dbReference>
<dbReference type="InterPro" id="IPR001242">
    <property type="entry name" value="Condensation_dom"/>
</dbReference>
<dbReference type="PANTHER" id="PTHR45527">
    <property type="entry name" value="NONRIBOSOMAL PEPTIDE SYNTHETASE"/>
    <property type="match status" value="1"/>
</dbReference>
<protein>
    <submittedName>
        <fullName evidence="6">Amino acid adenylation domain-containing protein</fullName>
    </submittedName>
</protein>
<feature type="domain" description="Carrier" evidence="5">
    <location>
        <begin position="977"/>
        <end position="1052"/>
    </location>
</feature>
<dbReference type="InterPro" id="IPR020806">
    <property type="entry name" value="PKS_PP-bd"/>
</dbReference>
<dbReference type="PROSITE" id="PS50075">
    <property type="entry name" value="CARRIER"/>
    <property type="match status" value="3"/>
</dbReference>
<dbReference type="InterPro" id="IPR025110">
    <property type="entry name" value="AMP-bd_C"/>
</dbReference>
<dbReference type="PROSITE" id="PS00012">
    <property type="entry name" value="PHOSPHOPANTETHEINE"/>
    <property type="match status" value="1"/>
</dbReference>